<comment type="caution">
    <text evidence="2">The sequence shown here is derived from an EMBL/GenBank/DDBJ whole genome shotgun (WGS) entry which is preliminary data.</text>
</comment>
<dbReference type="RefSeq" id="WP_045777998.1">
    <property type="nucleotide sequence ID" value="NZ_LAJX01000017.1"/>
</dbReference>
<accession>A0A0F3IM67</accession>
<dbReference type="OrthoDB" id="9995134at2"/>
<evidence type="ECO:0000313" key="2">
    <source>
        <dbReference type="EMBL" id="KJV07772.1"/>
    </source>
</evidence>
<evidence type="ECO:0000256" key="1">
    <source>
        <dbReference type="SAM" id="SignalP"/>
    </source>
</evidence>
<evidence type="ECO:0000313" key="3">
    <source>
        <dbReference type="Proteomes" id="UP000033684"/>
    </source>
</evidence>
<dbReference type="AlphaFoldDB" id="A0A0F3IM67"/>
<proteinExistence type="predicted"/>
<sequence length="240" mass="25561">MKSKQYKIYAITALVATLALFSSQNSLAALKDTLDDTYVPLPDACANSTEMTEAKAIGRSTIYSPTRDYSGGIENGVYYPIGGFSPAPLFSTSFKTVSEPSSCVLVNLSVNAQPNDNAMVFQVRVDGKPMNGHWNSKDFFISLGYPIASSFNSPIIWLPNVVENGFFAGIDPPHMASFMFFASVGPGTHQVEVLTAGCCHQDIDTPAGKPDGIIRSATLTIQHGPSAERAAAAATLATRP</sequence>
<name>A0A0F3IM67_9GAMM</name>
<keyword evidence="3" id="KW-1185">Reference proteome</keyword>
<dbReference type="EMBL" id="LAJX01000017">
    <property type="protein sequence ID" value="KJV07772.1"/>
    <property type="molecule type" value="Genomic_DNA"/>
</dbReference>
<reference evidence="3" key="1">
    <citation type="submission" date="2015-03" db="EMBL/GenBank/DDBJ databases">
        <title>Draft genome sequence of a novel methanotroph (Sn10-6) isolated from flooded ricefield rhizosphere in India.</title>
        <authorList>
            <person name="Pandit P.S."/>
            <person name="Pore S.D."/>
            <person name="Arora P."/>
            <person name="Kapse N.G."/>
            <person name="Dhakephalkar P.K."/>
            <person name="Rahalkar M.C."/>
        </authorList>
    </citation>
    <scope>NUCLEOTIDE SEQUENCE [LARGE SCALE GENOMIC DNA]</scope>
    <source>
        <strain evidence="3">Sn10-6</strain>
    </source>
</reference>
<dbReference type="Proteomes" id="UP000033684">
    <property type="component" value="Unassembled WGS sequence"/>
</dbReference>
<organism evidence="2 3">
    <name type="scientific">Methylocucumis oryzae</name>
    <dbReference type="NCBI Taxonomy" id="1632867"/>
    <lineage>
        <taxon>Bacteria</taxon>
        <taxon>Pseudomonadati</taxon>
        <taxon>Pseudomonadota</taxon>
        <taxon>Gammaproteobacteria</taxon>
        <taxon>Methylococcales</taxon>
        <taxon>Methylococcaceae</taxon>
        <taxon>Methylocucumis</taxon>
    </lineage>
</organism>
<feature type="signal peptide" evidence="1">
    <location>
        <begin position="1"/>
        <end position="28"/>
    </location>
</feature>
<protein>
    <submittedName>
        <fullName evidence="2">Uncharacterized protein</fullName>
    </submittedName>
</protein>
<gene>
    <name evidence="2" type="ORF">VZ94_02265</name>
</gene>
<keyword evidence="1" id="KW-0732">Signal</keyword>
<feature type="chain" id="PRO_5002462442" evidence="1">
    <location>
        <begin position="29"/>
        <end position="240"/>
    </location>
</feature>
<reference evidence="2 3" key="2">
    <citation type="journal article" date="2016" name="Microb. Ecol.">
        <title>Genome Characteristics of a Novel Type I Methanotroph (Sn10-6) Isolated from a Flooded Indian Rice Field.</title>
        <authorList>
            <person name="Rahalkar M.C."/>
            <person name="Pandit P.S."/>
            <person name="Dhakephalkar P.K."/>
            <person name="Pore S."/>
            <person name="Arora P."/>
            <person name="Kapse N."/>
        </authorList>
    </citation>
    <scope>NUCLEOTIDE SEQUENCE [LARGE SCALE GENOMIC DNA]</scope>
    <source>
        <strain evidence="2 3">Sn10-6</strain>
    </source>
</reference>